<reference evidence="1" key="1">
    <citation type="journal article" date="2020" name="New Phytol.">
        <title>Comparative genomics reveals dynamic genome evolution in host specialist ectomycorrhizal fungi.</title>
        <authorList>
            <person name="Lofgren L.A."/>
            <person name="Nguyen N.H."/>
            <person name="Vilgalys R."/>
            <person name="Ruytinx J."/>
            <person name="Liao H.L."/>
            <person name="Branco S."/>
            <person name="Kuo A."/>
            <person name="LaButti K."/>
            <person name="Lipzen A."/>
            <person name="Andreopoulos W."/>
            <person name="Pangilinan J."/>
            <person name="Riley R."/>
            <person name="Hundley H."/>
            <person name="Na H."/>
            <person name="Barry K."/>
            <person name="Grigoriev I.V."/>
            <person name="Stajich J.E."/>
            <person name="Kennedy P.G."/>
        </authorList>
    </citation>
    <scope>NUCLEOTIDE SEQUENCE</scope>
    <source>
        <strain evidence="1">DOB743</strain>
    </source>
</reference>
<accession>A0A9P7A3L6</accession>
<evidence type="ECO:0000313" key="2">
    <source>
        <dbReference type="Proteomes" id="UP000714275"/>
    </source>
</evidence>
<dbReference type="EMBL" id="JABBWD010000006">
    <property type="protein sequence ID" value="KAG1781137.1"/>
    <property type="molecule type" value="Genomic_DNA"/>
</dbReference>
<comment type="caution">
    <text evidence="1">The sequence shown here is derived from an EMBL/GenBank/DDBJ whole genome shotgun (WGS) entry which is preliminary data.</text>
</comment>
<proteinExistence type="predicted"/>
<name>A0A9P7A3L6_9AGAM</name>
<gene>
    <name evidence="1" type="ORF">EV702DRAFT_1074133</name>
</gene>
<evidence type="ECO:0000313" key="1">
    <source>
        <dbReference type="EMBL" id="KAG1781137.1"/>
    </source>
</evidence>
<protein>
    <submittedName>
        <fullName evidence="1">Uncharacterized protein</fullName>
    </submittedName>
</protein>
<dbReference type="Proteomes" id="UP000714275">
    <property type="component" value="Unassembled WGS sequence"/>
</dbReference>
<sequence>MSTGLLRLPARSCMLVVSIMYSFLWARRRSALSISMLRSGVACEFFDLLQEHLCCSLTDCCHYTNFLDEKQETVAGHRKNVSGLPLQSYESPWSWYWSGM</sequence>
<keyword evidence="2" id="KW-1185">Reference proteome</keyword>
<dbReference type="AlphaFoldDB" id="A0A9P7A3L6"/>
<organism evidence="1 2">
    <name type="scientific">Suillus placidus</name>
    <dbReference type="NCBI Taxonomy" id="48579"/>
    <lineage>
        <taxon>Eukaryota</taxon>
        <taxon>Fungi</taxon>
        <taxon>Dikarya</taxon>
        <taxon>Basidiomycota</taxon>
        <taxon>Agaricomycotina</taxon>
        <taxon>Agaricomycetes</taxon>
        <taxon>Agaricomycetidae</taxon>
        <taxon>Boletales</taxon>
        <taxon>Suillineae</taxon>
        <taxon>Suillaceae</taxon>
        <taxon>Suillus</taxon>
    </lineage>
</organism>